<dbReference type="AlphaFoldDB" id="A0A4U1BFG1"/>
<sequence>MMKRLILGAVVMSSGVSAMPSMGNGAPQNKPGANPHGAMPLESAELTGVLTSQQLIFEMIPMGREYLAYQVDQQAMAPLKAVSEPVEILAVLGTWEATSQKQVPRMMKILKLADNVNISAQYLGVDKKGSAGDPKLLEGVQVLALPTFIVRKQGREIGRIEGAPEQGLEQALVELIK</sequence>
<feature type="chain" id="PRO_5020873733" evidence="1">
    <location>
        <begin position="19"/>
        <end position="177"/>
    </location>
</feature>
<accession>A0A4U1BFG1</accession>
<evidence type="ECO:0000313" key="3">
    <source>
        <dbReference type="Proteomes" id="UP000305674"/>
    </source>
</evidence>
<evidence type="ECO:0000256" key="1">
    <source>
        <dbReference type="SAM" id="SignalP"/>
    </source>
</evidence>
<protein>
    <submittedName>
        <fullName evidence="2">Thioredoxin family protein</fullName>
    </submittedName>
</protein>
<dbReference type="OrthoDB" id="6398367at2"/>
<name>A0A4U1BFG1_9GAMM</name>
<evidence type="ECO:0000313" key="2">
    <source>
        <dbReference type="EMBL" id="TKB49417.1"/>
    </source>
</evidence>
<dbReference type="EMBL" id="SWCI01000004">
    <property type="protein sequence ID" value="TKB49417.1"/>
    <property type="molecule type" value="Genomic_DNA"/>
</dbReference>
<comment type="caution">
    <text evidence="2">The sequence shown here is derived from an EMBL/GenBank/DDBJ whole genome shotgun (WGS) entry which is preliminary data.</text>
</comment>
<dbReference type="Gene3D" id="3.40.30.10">
    <property type="entry name" value="Glutaredoxin"/>
    <property type="match status" value="1"/>
</dbReference>
<keyword evidence="3" id="KW-1185">Reference proteome</keyword>
<organism evidence="2 3">
    <name type="scientific">Ferrimonas sediminicola</name>
    <dbReference type="NCBI Taxonomy" id="2569538"/>
    <lineage>
        <taxon>Bacteria</taxon>
        <taxon>Pseudomonadati</taxon>
        <taxon>Pseudomonadota</taxon>
        <taxon>Gammaproteobacteria</taxon>
        <taxon>Alteromonadales</taxon>
        <taxon>Ferrimonadaceae</taxon>
        <taxon>Ferrimonas</taxon>
    </lineage>
</organism>
<dbReference type="CDD" id="cd02947">
    <property type="entry name" value="TRX_family"/>
    <property type="match status" value="1"/>
</dbReference>
<feature type="signal peptide" evidence="1">
    <location>
        <begin position="1"/>
        <end position="18"/>
    </location>
</feature>
<keyword evidence="1" id="KW-0732">Signal</keyword>
<dbReference type="Proteomes" id="UP000305674">
    <property type="component" value="Unassembled WGS sequence"/>
</dbReference>
<dbReference type="SUPFAM" id="SSF52833">
    <property type="entry name" value="Thioredoxin-like"/>
    <property type="match status" value="1"/>
</dbReference>
<reference evidence="2 3" key="1">
    <citation type="submission" date="2019-04" db="EMBL/GenBank/DDBJ databases">
        <authorList>
            <person name="Hwang J.C."/>
        </authorList>
    </citation>
    <scope>NUCLEOTIDE SEQUENCE [LARGE SCALE GENOMIC DNA]</scope>
    <source>
        <strain evidence="2 3">IMCC35001</strain>
    </source>
</reference>
<dbReference type="InterPro" id="IPR036249">
    <property type="entry name" value="Thioredoxin-like_sf"/>
</dbReference>
<gene>
    <name evidence="2" type="ORF">FCL40_08780</name>
</gene>
<proteinExistence type="predicted"/>